<dbReference type="EMBL" id="KZ825568">
    <property type="protein sequence ID" value="PYI27495.1"/>
    <property type="molecule type" value="Genomic_DNA"/>
</dbReference>
<feature type="compositionally biased region" description="Low complexity" evidence="1">
    <location>
        <begin position="74"/>
        <end position="89"/>
    </location>
</feature>
<protein>
    <submittedName>
        <fullName evidence="2">Uncharacterized protein</fullName>
    </submittedName>
</protein>
<accession>A0A2V5HSM7</accession>
<dbReference type="AlphaFoldDB" id="A0A2V5HSM7"/>
<keyword evidence="3" id="KW-1185">Reference proteome</keyword>
<organism evidence="2 3">
    <name type="scientific">Aspergillus indologenus CBS 114.80</name>
    <dbReference type="NCBI Taxonomy" id="1450541"/>
    <lineage>
        <taxon>Eukaryota</taxon>
        <taxon>Fungi</taxon>
        <taxon>Dikarya</taxon>
        <taxon>Ascomycota</taxon>
        <taxon>Pezizomycotina</taxon>
        <taxon>Eurotiomycetes</taxon>
        <taxon>Eurotiomycetidae</taxon>
        <taxon>Eurotiales</taxon>
        <taxon>Aspergillaceae</taxon>
        <taxon>Aspergillus</taxon>
        <taxon>Aspergillus subgen. Circumdati</taxon>
    </lineage>
</organism>
<evidence type="ECO:0000256" key="1">
    <source>
        <dbReference type="SAM" id="MobiDB-lite"/>
    </source>
</evidence>
<feature type="region of interest" description="Disordered" evidence="1">
    <location>
        <begin position="73"/>
        <end position="93"/>
    </location>
</feature>
<gene>
    <name evidence="2" type="ORF">BP00DRAFT_450171</name>
</gene>
<proteinExistence type="predicted"/>
<evidence type="ECO:0000313" key="3">
    <source>
        <dbReference type="Proteomes" id="UP000248817"/>
    </source>
</evidence>
<name>A0A2V5HSM7_9EURO</name>
<reference evidence="2 3" key="1">
    <citation type="submission" date="2018-02" db="EMBL/GenBank/DDBJ databases">
        <title>The genomes of Aspergillus section Nigri reveals drivers in fungal speciation.</title>
        <authorList>
            <consortium name="DOE Joint Genome Institute"/>
            <person name="Vesth T.C."/>
            <person name="Nybo J."/>
            <person name="Theobald S."/>
            <person name="Brandl J."/>
            <person name="Frisvad J.C."/>
            <person name="Nielsen K.F."/>
            <person name="Lyhne E.K."/>
            <person name="Kogle M.E."/>
            <person name="Kuo A."/>
            <person name="Riley R."/>
            <person name="Clum A."/>
            <person name="Nolan M."/>
            <person name="Lipzen A."/>
            <person name="Salamov A."/>
            <person name="Henrissat B."/>
            <person name="Wiebenga A."/>
            <person name="De vries R.P."/>
            <person name="Grigoriev I.V."/>
            <person name="Mortensen U.H."/>
            <person name="Andersen M.R."/>
            <person name="Baker S.E."/>
        </authorList>
    </citation>
    <scope>NUCLEOTIDE SEQUENCE [LARGE SCALE GENOMIC DNA]</scope>
    <source>
        <strain evidence="2 3">CBS 114.80</strain>
    </source>
</reference>
<dbReference type="Proteomes" id="UP000248817">
    <property type="component" value="Unassembled WGS sequence"/>
</dbReference>
<sequence length="167" mass="18968">MSLRDALYWNEFIQQLRRLCLLGYVTPRNNLAYRLASKQEPSCTAAVLSEANKELTFPAYQLCALRSTPIRGRTLSPSTNSNSTENPQPILTHSGDIDQYAIQEKSWQWKQTKKSKSGAENLALPGIPPQYPDSPFLTQWASICSRRKDFWIHTEDTITFTIEASSI</sequence>
<evidence type="ECO:0000313" key="2">
    <source>
        <dbReference type="EMBL" id="PYI27495.1"/>
    </source>
</evidence>